<sequence>MMMIIMIFRSLSLLLSFFSDYVSFSFSSILLGFNYSDFR</sequence>
<dbReference type="Proteomes" id="UP000316621">
    <property type="component" value="Chromosome 8"/>
</dbReference>
<reference evidence="1 2" key="1">
    <citation type="journal article" date="2018" name="Science">
        <title>The opium poppy genome and morphinan production.</title>
        <authorList>
            <person name="Guo L."/>
            <person name="Winzer T."/>
            <person name="Yang X."/>
            <person name="Li Y."/>
            <person name="Ning Z."/>
            <person name="He Z."/>
            <person name="Teodor R."/>
            <person name="Lu Y."/>
            <person name="Bowser T.A."/>
            <person name="Graham I.A."/>
            <person name="Ye K."/>
        </authorList>
    </citation>
    <scope>NUCLEOTIDE SEQUENCE [LARGE SCALE GENOMIC DNA]</scope>
    <source>
        <strain evidence="2">cv. HN1</strain>
        <tissue evidence="1">Leaves</tissue>
    </source>
</reference>
<name>A0A4Y7KNU5_PAPSO</name>
<evidence type="ECO:0000313" key="2">
    <source>
        <dbReference type="Proteomes" id="UP000316621"/>
    </source>
</evidence>
<protein>
    <submittedName>
        <fullName evidence="1">Uncharacterized protein</fullName>
    </submittedName>
</protein>
<dbReference type="EMBL" id="CM010722">
    <property type="protein sequence ID" value="RZC73768.1"/>
    <property type="molecule type" value="Genomic_DNA"/>
</dbReference>
<dbReference type="Gramene" id="RZC73768">
    <property type="protein sequence ID" value="RZC73768"/>
    <property type="gene ID" value="C5167_049247"/>
</dbReference>
<proteinExistence type="predicted"/>
<gene>
    <name evidence="1" type="ORF">C5167_049247</name>
</gene>
<organism evidence="1 2">
    <name type="scientific">Papaver somniferum</name>
    <name type="common">Opium poppy</name>
    <dbReference type="NCBI Taxonomy" id="3469"/>
    <lineage>
        <taxon>Eukaryota</taxon>
        <taxon>Viridiplantae</taxon>
        <taxon>Streptophyta</taxon>
        <taxon>Embryophyta</taxon>
        <taxon>Tracheophyta</taxon>
        <taxon>Spermatophyta</taxon>
        <taxon>Magnoliopsida</taxon>
        <taxon>Ranunculales</taxon>
        <taxon>Papaveraceae</taxon>
        <taxon>Papaveroideae</taxon>
        <taxon>Papaver</taxon>
    </lineage>
</organism>
<evidence type="ECO:0000313" key="1">
    <source>
        <dbReference type="EMBL" id="RZC73768.1"/>
    </source>
</evidence>
<accession>A0A4Y7KNU5</accession>
<keyword evidence="2" id="KW-1185">Reference proteome</keyword>
<dbReference type="AlphaFoldDB" id="A0A4Y7KNU5"/>